<comment type="caution">
    <text evidence="2">The sequence shown here is derived from an EMBL/GenBank/DDBJ whole genome shotgun (WGS) entry which is preliminary data.</text>
</comment>
<protein>
    <submittedName>
        <fullName evidence="2">Uncharacterized protein</fullName>
    </submittedName>
</protein>
<dbReference type="Proteomes" id="UP000034504">
    <property type="component" value="Unassembled WGS sequence"/>
</dbReference>
<accession>A0A0G1NKU4</accession>
<dbReference type="EMBL" id="LCJU01000009">
    <property type="protein sequence ID" value="KKT84824.1"/>
    <property type="molecule type" value="Genomic_DNA"/>
</dbReference>
<proteinExistence type="predicted"/>
<dbReference type="AlphaFoldDB" id="A0A0G1NKU4"/>
<gene>
    <name evidence="2" type="ORF">UW82_C0009G0007</name>
</gene>
<sequence length="33" mass="3550">MTGNLHFGGAHGRSQVKTVAKAKASPKEKKEKK</sequence>
<feature type="region of interest" description="Disordered" evidence="1">
    <location>
        <begin position="1"/>
        <end position="33"/>
    </location>
</feature>
<reference evidence="2 3" key="1">
    <citation type="journal article" date="2015" name="Nature">
        <title>rRNA introns, odd ribosomes, and small enigmatic genomes across a large radiation of phyla.</title>
        <authorList>
            <person name="Brown C.T."/>
            <person name="Hug L.A."/>
            <person name="Thomas B.C."/>
            <person name="Sharon I."/>
            <person name="Castelle C.J."/>
            <person name="Singh A."/>
            <person name="Wilkins M.J."/>
            <person name="Williams K.H."/>
            <person name="Banfield J.F."/>
        </authorList>
    </citation>
    <scope>NUCLEOTIDE SEQUENCE [LARGE SCALE GENOMIC DNA]</scope>
</reference>
<evidence type="ECO:0000313" key="3">
    <source>
        <dbReference type="Proteomes" id="UP000034504"/>
    </source>
</evidence>
<organism evidence="2 3">
    <name type="scientific">candidate division WWE3 bacterium GW2011_GWC2_44_9</name>
    <dbReference type="NCBI Taxonomy" id="1619125"/>
    <lineage>
        <taxon>Bacteria</taxon>
        <taxon>Katanobacteria</taxon>
    </lineage>
</organism>
<name>A0A0G1NKU4_UNCKA</name>
<evidence type="ECO:0000313" key="2">
    <source>
        <dbReference type="EMBL" id="KKT84824.1"/>
    </source>
</evidence>
<evidence type="ECO:0000256" key="1">
    <source>
        <dbReference type="SAM" id="MobiDB-lite"/>
    </source>
</evidence>